<comment type="caution">
    <text evidence="4">The sequence shown here is derived from an EMBL/GenBank/DDBJ whole genome shotgun (WGS) entry which is preliminary data.</text>
</comment>
<dbReference type="PANTHER" id="PTHR42811">
    <property type="entry name" value="SERINE ACETYLTRANSFERASE"/>
    <property type="match status" value="1"/>
</dbReference>
<organism evidence="4 5">
    <name type="scientific">Anaeromyxobacter diazotrophicus</name>
    <dbReference type="NCBI Taxonomy" id="2590199"/>
    <lineage>
        <taxon>Bacteria</taxon>
        <taxon>Pseudomonadati</taxon>
        <taxon>Myxococcota</taxon>
        <taxon>Myxococcia</taxon>
        <taxon>Myxococcales</taxon>
        <taxon>Cystobacterineae</taxon>
        <taxon>Anaeromyxobacteraceae</taxon>
        <taxon>Anaeromyxobacter</taxon>
    </lineage>
</organism>
<dbReference type="Proteomes" id="UP000503640">
    <property type="component" value="Unassembled WGS sequence"/>
</dbReference>
<dbReference type="GO" id="GO:0016746">
    <property type="term" value="F:acyltransferase activity"/>
    <property type="evidence" value="ECO:0007669"/>
    <property type="project" value="UniProtKB-KW"/>
</dbReference>
<evidence type="ECO:0000256" key="3">
    <source>
        <dbReference type="ARBA" id="ARBA00023315"/>
    </source>
</evidence>
<dbReference type="SUPFAM" id="SSF51161">
    <property type="entry name" value="Trimeric LpxA-like enzymes"/>
    <property type="match status" value="1"/>
</dbReference>
<evidence type="ECO:0000313" key="5">
    <source>
        <dbReference type="Proteomes" id="UP000503640"/>
    </source>
</evidence>
<dbReference type="AlphaFoldDB" id="A0A7I9VMJ4"/>
<accession>A0A7I9VMJ4</accession>
<evidence type="ECO:0008006" key="6">
    <source>
        <dbReference type="Google" id="ProtNLM"/>
    </source>
</evidence>
<gene>
    <name evidence="4" type="ORF">AMYX_23550</name>
</gene>
<dbReference type="InterPro" id="IPR001451">
    <property type="entry name" value="Hexapep"/>
</dbReference>
<evidence type="ECO:0000256" key="1">
    <source>
        <dbReference type="ARBA" id="ARBA00022679"/>
    </source>
</evidence>
<sequence length="197" mass="21319">MLEDLRADFECTSDLSPGPEPRRVLVPGRIPFLLFYRSGLQALVAYRLGRWVRAAARRPARWPAAAGLAPAWALLDAWVRRAFDIHLDASAEIGAGLQIWHLGGIRLRGCRLGERCVIHQEVRVEPAPEGGAGPRLGDRVWVGPHARIVGPVHVGAGATVAAGAVVTRDVPPDSLVMGNPARVVRVGYDNAALRDRE</sequence>
<dbReference type="PROSITE" id="PS00101">
    <property type="entry name" value="HEXAPEP_TRANSFERASES"/>
    <property type="match status" value="1"/>
</dbReference>
<keyword evidence="3" id="KW-0012">Acyltransferase</keyword>
<dbReference type="RefSeq" id="WP_176065368.1">
    <property type="nucleotide sequence ID" value="NZ_BJTG01000005.1"/>
</dbReference>
<name>A0A7I9VMJ4_9BACT</name>
<dbReference type="Pfam" id="PF00132">
    <property type="entry name" value="Hexapep"/>
    <property type="match status" value="1"/>
</dbReference>
<dbReference type="InterPro" id="IPR011004">
    <property type="entry name" value="Trimer_LpxA-like_sf"/>
</dbReference>
<reference evidence="5" key="1">
    <citation type="journal article" date="2020" name="Appl. Environ. Microbiol.">
        <title>Diazotrophic Anaeromyxobacter Isolates from Soils.</title>
        <authorList>
            <person name="Masuda Y."/>
            <person name="Yamanaka H."/>
            <person name="Xu Z.X."/>
            <person name="Shiratori Y."/>
            <person name="Aono T."/>
            <person name="Amachi S."/>
            <person name="Senoo K."/>
            <person name="Itoh H."/>
        </authorList>
    </citation>
    <scope>NUCLEOTIDE SEQUENCE [LARGE SCALE GENOMIC DNA]</scope>
    <source>
        <strain evidence="5">R267</strain>
    </source>
</reference>
<dbReference type="InterPro" id="IPR018357">
    <property type="entry name" value="Hexapep_transf_CS"/>
</dbReference>
<keyword evidence="1" id="KW-0808">Transferase</keyword>
<protein>
    <recommendedName>
        <fullName evidence="6">Serine O-acetyltransferase</fullName>
    </recommendedName>
</protein>
<keyword evidence="5" id="KW-1185">Reference proteome</keyword>
<dbReference type="Gene3D" id="2.160.10.10">
    <property type="entry name" value="Hexapeptide repeat proteins"/>
    <property type="match status" value="1"/>
</dbReference>
<proteinExistence type="predicted"/>
<keyword evidence="2" id="KW-0677">Repeat</keyword>
<evidence type="ECO:0000313" key="4">
    <source>
        <dbReference type="EMBL" id="GEJ57614.1"/>
    </source>
</evidence>
<dbReference type="EMBL" id="BJTG01000005">
    <property type="protein sequence ID" value="GEJ57614.1"/>
    <property type="molecule type" value="Genomic_DNA"/>
</dbReference>
<evidence type="ECO:0000256" key="2">
    <source>
        <dbReference type="ARBA" id="ARBA00022737"/>
    </source>
</evidence>